<dbReference type="Gene3D" id="2.30.130.40">
    <property type="entry name" value="LON domain-like"/>
    <property type="match status" value="1"/>
</dbReference>
<dbReference type="SMART" id="SM00464">
    <property type="entry name" value="LON"/>
    <property type="match status" value="1"/>
</dbReference>
<dbReference type="GO" id="GO:0008233">
    <property type="term" value="F:peptidase activity"/>
    <property type="evidence" value="ECO:0007669"/>
    <property type="project" value="UniProtKB-KW"/>
</dbReference>
<accession>A0ABN4TKR7</accession>
<dbReference type="InterPro" id="IPR003111">
    <property type="entry name" value="Lon_prtase_N"/>
</dbReference>
<name>A0ABN4TKR7_9BURK</name>
<dbReference type="PANTHER" id="PTHR46732:SF8">
    <property type="entry name" value="ATP-DEPENDENT PROTEASE LA (LON) DOMAIN PROTEIN"/>
    <property type="match status" value="1"/>
</dbReference>
<sequence>MESLPLFPLHTVLFPDGHLPLRVFEPRYVDMVRRCLRDGTPFGVCLIQSGEEVAAPGSVTVPEAIGCLAEIVDCNMEQLGVLLIETHGTQRFRTLEHGTREDGLLVARAETLPPDVLDCKEELLGECTAALRRIVAAVHAEASGRKLFTEPQRWHDPGWIANRLCELLPVPLKAKQMLMALPDAGMRIEIVHRYMRQHHIV</sequence>
<reference evidence="2 3" key="1">
    <citation type="submission" date="2016-10" db="EMBL/GenBank/DDBJ databases">
        <title>Complete genome sequences of three Cupriavidus strains isolated from various Malaysian environments.</title>
        <authorList>
            <person name="Abdullah A.A.-A."/>
            <person name="Shafie N.A.H."/>
            <person name="Lau N.S."/>
        </authorList>
    </citation>
    <scope>NUCLEOTIDE SEQUENCE [LARGE SCALE GENOMIC DNA]</scope>
    <source>
        <strain evidence="2 3">USMAA1020</strain>
    </source>
</reference>
<dbReference type="Gene3D" id="1.10.4060.10">
    <property type="entry name" value="BPP1347 like domain"/>
    <property type="match status" value="1"/>
</dbReference>
<evidence type="ECO:0000259" key="1">
    <source>
        <dbReference type="PROSITE" id="PS51787"/>
    </source>
</evidence>
<keyword evidence="2" id="KW-0645">Protease</keyword>
<keyword evidence="3" id="KW-1185">Reference proteome</keyword>
<dbReference type="Pfam" id="PF02190">
    <property type="entry name" value="LON_substr_bdg"/>
    <property type="match status" value="1"/>
</dbReference>
<protein>
    <submittedName>
        <fullName evidence="2">ATP-dependent protease</fullName>
    </submittedName>
</protein>
<dbReference type="Proteomes" id="UP000177515">
    <property type="component" value="Chromosome 1"/>
</dbReference>
<dbReference type="PROSITE" id="PS51787">
    <property type="entry name" value="LON_N"/>
    <property type="match status" value="1"/>
</dbReference>
<feature type="domain" description="Lon N-terminal" evidence="1">
    <location>
        <begin position="1"/>
        <end position="199"/>
    </location>
</feature>
<proteinExistence type="predicted"/>
<keyword evidence="2" id="KW-0378">Hydrolase</keyword>
<dbReference type="EMBL" id="CP017754">
    <property type="protein sequence ID" value="AOZ07937.1"/>
    <property type="molecule type" value="Genomic_DNA"/>
</dbReference>
<dbReference type="SUPFAM" id="SSF88697">
    <property type="entry name" value="PUA domain-like"/>
    <property type="match status" value="1"/>
</dbReference>
<dbReference type="PANTHER" id="PTHR46732">
    <property type="entry name" value="ATP-DEPENDENT PROTEASE LA (LON) DOMAIN PROTEIN"/>
    <property type="match status" value="1"/>
</dbReference>
<dbReference type="InterPro" id="IPR015947">
    <property type="entry name" value="PUA-like_sf"/>
</dbReference>
<evidence type="ECO:0000313" key="2">
    <source>
        <dbReference type="EMBL" id="AOZ07937.1"/>
    </source>
</evidence>
<organism evidence="2 3">
    <name type="scientific">Cupriavidus malaysiensis</name>
    <dbReference type="NCBI Taxonomy" id="367825"/>
    <lineage>
        <taxon>Bacteria</taxon>
        <taxon>Pseudomonadati</taxon>
        <taxon>Pseudomonadota</taxon>
        <taxon>Betaproteobacteria</taxon>
        <taxon>Burkholderiales</taxon>
        <taxon>Burkholderiaceae</taxon>
        <taxon>Cupriavidus</taxon>
    </lineage>
</organism>
<dbReference type="InterPro" id="IPR046336">
    <property type="entry name" value="Lon_prtase_N_sf"/>
</dbReference>
<evidence type="ECO:0000313" key="3">
    <source>
        <dbReference type="Proteomes" id="UP000177515"/>
    </source>
</evidence>
<gene>
    <name evidence="2" type="ORF">BKK80_03625</name>
</gene>
<dbReference type="GO" id="GO:0006508">
    <property type="term" value="P:proteolysis"/>
    <property type="evidence" value="ECO:0007669"/>
    <property type="project" value="UniProtKB-KW"/>
</dbReference>